<name>A0A0A0LMC5_CUCSA</name>
<reference evidence="2 3" key="4">
    <citation type="journal article" date="2011" name="BMC Genomics">
        <title>RNA-Seq improves annotation of protein-coding genes in the cucumber genome.</title>
        <authorList>
            <person name="Li Z."/>
            <person name="Zhang Z."/>
            <person name="Yan P."/>
            <person name="Huang S."/>
            <person name="Fei Z."/>
            <person name="Lin K."/>
        </authorList>
    </citation>
    <scope>NUCLEOTIDE SEQUENCE [LARGE SCALE GENOMIC DNA]</scope>
    <source>
        <strain evidence="3">cv. 9930</strain>
    </source>
</reference>
<dbReference type="EMBL" id="CM002923">
    <property type="protein sequence ID" value="KGN62189.1"/>
    <property type="molecule type" value="Genomic_DNA"/>
</dbReference>
<gene>
    <name evidence="2" type="ORF">Csa_2G324440</name>
</gene>
<protein>
    <submittedName>
        <fullName evidence="2">Uncharacterized protein</fullName>
    </submittedName>
</protein>
<accession>A0A0A0LMC5</accession>
<evidence type="ECO:0000313" key="2">
    <source>
        <dbReference type="EMBL" id="KGN62189.1"/>
    </source>
</evidence>
<evidence type="ECO:0000256" key="1">
    <source>
        <dbReference type="SAM" id="MobiDB-lite"/>
    </source>
</evidence>
<sequence length="66" mass="7874">MSAIDAESSNRRRKRHASPKTQIDEYDSRFRFFSSSLLVSIPIFCGLRDRDLFIFDRTQIPRLDFF</sequence>
<keyword evidence="3" id="KW-1185">Reference proteome</keyword>
<evidence type="ECO:0000313" key="3">
    <source>
        <dbReference type="Proteomes" id="UP000029981"/>
    </source>
</evidence>
<dbReference type="AlphaFoldDB" id="A0A0A0LMC5"/>
<reference evidence="2 3" key="2">
    <citation type="journal article" date="2009" name="PLoS ONE">
        <title>An integrated genetic and cytogenetic map of the cucumber genome.</title>
        <authorList>
            <person name="Ren Y."/>
            <person name="Zhang Z."/>
            <person name="Liu J."/>
            <person name="Staub J.E."/>
            <person name="Han Y."/>
            <person name="Cheng Z."/>
            <person name="Li X."/>
            <person name="Lu J."/>
            <person name="Miao H."/>
            <person name="Kang H."/>
            <person name="Xie B."/>
            <person name="Gu X."/>
            <person name="Wang X."/>
            <person name="Du Y."/>
            <person name="Jin W."/>
            <person name="Huang S."/>
        </authorList>
    </citation>
    <scope>NUCLEOTIDE SEQUENCE [LARGE SCALE GENOMIC DNA]</scope>
    <source>
        <strain evidence="3">cv. 9930</strain>
    </source>
</reference>
<reference evidence="2 3" key="3">
    <citation type="journal article" date="2010" name="BMC Genomics">
        <title>Transcriptome sequencing and comparative analysis of cucumber flowers with different sex types.</title>
        <authorList>
            <person name="Guo S."/>
            <person name="Zheng Y."/>
            <person name="Joung J.G."/>
            <person name="Liu S."/>
            <person name="Zhang Z."/>
            <person name="Crasta O.R."/>
            <person name="Sobral B.W."/>
            <person name="Xu Y."/>
            <person name="Huang S."/>
            <person name="Fei Z."/>
        </authorList>
    </citation>
    <scope>NUCLEOTIDE SEQUENCE [LARGE SCALE GENOMIC DNA]</scope>
    <source>
        <strain evidence="3">cv. 9930</strain>
    </source>
</reference>
<organism evidence="2 3">
    <name type="scientific">Cucumis sativus</name>
    <name type="common">Cucumber</name>
    <dbReference type="NCBI Taxonomy" id="3659"/>
    <lineage>
        <taxon>Eukaryota</taxon>
        <taxon>Viridiplantae</taxon>
        <taxon>Streptophyta</taxon>
        <taxon>Embryophyta</taxon>
        <taxon>Tracheophyta</taxon>
        <taxon>Spermatophyta</taxon>
        <taxon>Magnoliopsida</taxon>
        <taxon>eudicotyledons</taxon>
        <taxon>Gunneridae</taxon>
        <taxon>Pentapetalae</taxon>
        <taxon>rosids</taxon>
        <taxon>fabids</taxon>
        <taxon>Cucurbitales</taxon>
        <taxon>Cucurbitaceae</taxon>
        <taxon>Benincaseae</taxon>
        <taxon>Cucumis</taxon>
    </lineage>
</organism>
<reference evidence="2 3" key="1">
    <citation type="journal article" date="2009" name="Nat. Genet.">
        <title>The genome of the cucumber, Cucumis sativus L.</title>
        <authorList>
            <person name="Huang S."/>
            <person name="Li R."/>
            <person name="Zhang Z."/>
            <person name="Li L."/>
            <person name="Gu X."/>
            <person name="Fan W."/>
            <person name="Lucas W.J."/>
            <person name="Wang X."/>
            <person name="Xie B."/>
            <person name="Ni P."/>
            <person name="Ren Y."/>
            <person name="Zhu H."/>
            <person name="Li J."/>
            <person name="Lin K."/>
            <person name="Jin W."/>
            <person name="Fei Z."/>
            <person name="Li G."/>
            <person name="Staub J."/>
            <person name="Kilian A."/>
            <person name="van der Vossen E.A."/>
            <person name="Wu Y."/>
            <person name="Guo J."/>
            <person name="He J."/>
            <person name="Jia Z."/>
            <person name="Ren Y."/>
            <person name="Tian G."/>
            <person name="Lu Y."/>
            <person name="Ruan J."/>
            <person name="Qian W."/>
            <person name="Wang M."/>
            <person name="Huang Q."/>
            <person name="Li B."/>
            <person name="Xuan Z."/>
            <person name="Cao J."/>
            <person name="Asan"/>
            <person name="Wu Z."/>
            <person name="Zhang J."/>
            <person name="Cai Q."/>
            <person name="Bai Y."/>
            <person name="Zhao B."/>
            <person name="Han Y."/>
            <person name="Li Y."/>
            <person name="Li X."/>
            <person name="Wang S."/>
            <person name="Shi Q."/>
            <person name="Liu S."/>
            <person name="Cho W.K."/>
            <person name="Kim J.Y."/>
            <person name="Xu Y."/>
            <person name="Heller-Uszynska K."/>
            <person name="Miao H."/>
            <person name="Cheng Z."/>
            <person name="Zhang S."/>
            <person name="Wu J."/>
            <person name="Yang Y."/>
            <person name="Kang H."/>
            <person name="Li M."/>
            <person name="Liang H."/>
            <person name="Ren X."/>
            <person name="Shi Z."/>
            <person name="Wen M."/>
            <person name="Jian M."/>
            <person name="Yang H."/>
            <person name="Zhang G."/>
            <person name="Yang Z."/>
            <person name="Chen R."/>
            <person name="Liu S."/>
            <person name="Li J."/>
            <person name="Ma L."/>
            <person name="Liu H."/>
            <person name="Zhou Y."/>
            <person name="Zhao J."/>
            <person name="Fang X."/>
            <person name="Li G."/>
            <person name="Fang L."/>
            <person name="Li Y."/>
            <person name="Liu D."/>
            <person name="Zheng H."/>
            <person name="Zhang Y."/>
            <person name="Qin N."/>
            <person name="Li Z."/>
            <person name="Yang G."/>
            <person name="Yang S."/>
            <person name="Bolund L."/>
            <person name="Kristiansen K."/>
            <person name="Zheng H."/>
            <person name="Li S."/>
            <person name="Zhang X."/>
            <person name="Yang H."/>
            <person name="Wang J."/>
            <person name="Sun R."/>
            <person name="Zhang B."/>
            <person name="Jiang S."/>
            <person name="Wang J."/>
            <person name="Du Y."/>
            <person name="Li S."/>
        </authorList>
    </citation>
    <scope>NUCLEOTIDE SEQUENCE [LARGE SCALE GENOMIC DNA]</scope>
    <source>
        <strain evidence="3">cv. 9930</strain>
    </source>
</reference>
<dbReference type="Gramene" id="KGN62189">
    <property type="protein sequence ID" value="KGN62189"/>
    <property type="gene ID" value="Csa_2G324440"/>
</dbReference>
<proteinExistence type="predicted"/>
<feature type="region of interest" description="Disordered" evidence="1">
    <location>
        <begin position="1"/>
        <end position="21"/>
    </location>
</feature>
<dbReference type="Proteomes" id="UP000029981">
    <property type="component" value="Chromosome 2"/>
</dbReference>